<dbReference type="AlphaFoldDB" id="A0A507DA04"/>
<feature type="transmembrane region" description="Helical" evidence="7">
    <location>
        <begin position="821"/>
        <end position="843"/>
    </location>
</feature>
<feature type="transmembrane region" description="Helical" evidence="7">
    <location>
        <begin position="930"/>
        <end position="951"/>
    </location>
</feature>
<evidence type="ECO:0000256" key="5">
    <source>
        <dbReference type="ARBA" id="ARBA00023136"/>
    </source>
</evidence>
<feature type="compositionally biased region" description="Polar residues" evidence="6">
    <location>
        <begin position="13"/>
        <end position="34"/>
    </location>
</feature>
<feature type="region of interest" description="Disordered" evidence="6">
    <location>
        <begin position="1"/>
        <end position="40"/>
    </location>
</feature>
<dbReference type="InterPro" id="IPR036259">
    <property type="entry name" value="MFS_trans_sf"/>
</dbReference>
<evidence type="ECO:0000313" key="9">
    <source>
        <dbReference type="EMBL" id="TPX48499.1"/>
    </source>
</evidence>
<evidence type="ECO:0000256" key="1">
    <source>
        <dbReference type="ARBA" id="ARBA00004141"/>
    </source>
</evidence>
<feature type="domain" description="Major facilitator superfamily (MFS) profile" evidence="8">
    <location>
        <begin position="121"/>
        <end position="847"/>
    </location>
</feature>
<keyword evidence="4 7" id="KW-1133">Transmembrane helix</keyword>
<keyword evidence="10" id="KW-1185">Reference proteome</keyword>
<dbReference type="Proteomes" id="UP000320333">
    <property type="component" value="Unassembled WGS sequence"/>
</dbReference>
<feature type="transmembrane region" description="Helical" evidence="7">
    <location>
        <begin position="1012"/>
        <end position="1031"/>
    </location>
</feature>
<dbReference type="GO" id="GO:0016020">
    <property type="term" value="C:membrane"/>
    <property type="evidence" value="ECO:0007669"/>
    <property type="project" value="UniProtKB-SubCell"/>
</dbReference>
<dbReference type="EMBL" id="QEAP01001256">
    <property type="protein sequence ID" value="TPX48499.1"/>
    <property type="molecule type" value="Genomic_DNA"/>
</dbReference>
<dbReference type="PROSITE" id="PS50850">
    <property type="entry name" value="MFS"/>
    <property type="match status" value="1"/>
</dbReference>
<protein>
    <recommendedName>
        <fullName evidence="8">Major facilitator superfamily (MFS) profile domain-containing protein</fullName>
    </recommendedName>
</protein>
<dbReference type="Pfam" id="PF07690">
    <property type="entry name" value="MFS_1"/>
    <property type="match status" value="2"/>
</dbReference>
<keyword evidence="3 7" id="KW-0812">Transmembrane</keyword>
<feature type="transmembrane region" description="Helical" evidence="7">
    <location>
        <begin position="192"/>
        <end position="211"/>
    </location>
</feature>
<dbReference type="PANTHER" id="PTHR23504">
    <property type="entry name" value="MAJOR FACILITATOR SUPERFAMILY DOMAIN-CONTAINING PROTEIN 10"/>
    <property type="match status" value="1"/>
</dbReference>
<keyword evidence="5 7" id="KW-0472">Membrane</keyword>
<dbReference type="CDD" id="cd17330">
    <property type="entry name" value="MFS_SLC46_TetA_like"/>
    <property type="match status" value="2"/>
</dbReference>
<feature type="transmembrane region" description="Helical" evidence="7">
    <location>
        <begin position="466"/>
        <end position="485"/>
    </location>
</feature>
<feature type="transmembrane region" description="Helical" evidence="7">
    <location>
        <begin position="780"/>
        <end position="801"/>
    </location>
</feature>
<dbReference type="PRINTS" id="PR01035">
    <property type="entry name" value="TCRTETA"/>
</dbReference>
<feature type="transmembrane region" description="Helical" evidence="7">
    <location>
        <begin position="649"/>
        <end position="674"/>
    </location>
</feature>
<dbReference type="InterPro" id="IPR020846">
    <property type="entry name" value="MFS_dom"/>
</dbReference>
<comment type="caution">
    <text evidence="9">The sequence shown here is derived from an EMBL/GenBank/DDBJ whole genome shotgun (WGS) entry which is preliminary data.</text>
</comment>
<feature type="transmembrane region" description="Helical" evidence="7">
    <location>
        <begin position="217"/>
        <end position="237"/>
    </location>
</feature>
<feature type="transmembrane region" description="Helical" evidence="7">
    <location>
        <begin position="1076"/>
        <end position="1104"/>
    </location>
</feature>
<accession>A0A507DA04</accession>
<name>A0A507DA04_9FUNG</name>
<organism evidence="9 10">
    <name type="scientific">Chytriomyces confervae</name>
    <dbReference type="NCBI Taxonomy" id="246404"/>
    <lineage>
        <taxon>Eukaryota</taxon>
        <taxon>Fungi</taxon>
        <taxon>Fungi incertae sedis</taxon>
        <taxon>Chytridiomycota</taxon>
        <taxon>Chytridiomycota incertae sedis</taxon>
        <taxon>Chytridiomycetes</taxon>
        <taxon>Chytridiales</taxon>
        <taxon>Chytriomycetaceae</taxon>
        <taxon>Chytriomyces</taxon>
    </lineage>
</organism>
<feature type="transmembrane region" description="Helical" evidence="7">
    <location>
        <begin position="505"/>
        <end position="522"/>
    </location>
</feature>
<feature type="transmembrane region" description="Helical" evidence="7">
    <location>
        <begin position="249"/>
        <end position="268"/>
    </location>
</feature>
<feature type="transmembrane region" description="Helical" evidence="7">
    <location>
        <begin position="723"/>
        <end position="745"/>
    </location>
</feature>
<evidence type="ECO:0000259" key="8">
    <source>
        <dbReference type="PROSITE" id="PS50850"/>
    </source>
</evidence>
<feature type="transmembrane region" description="Helical" evidence="7">
    <location>
        <begin position="1116"/>
        <end position="1134"/>
    </location>
</feature>
<feature type="transmembrane region" description="Helical" evidence="7">
    <location>
        <begin position="293"/>
        <end position="315"/>
    </location>
</feature>
<feature type="transmembrane region" description="Helical" evidence="7">
    <location>
        <begin position="121"/>
        <end position="146"/>
    </location>
</feature>
<evidence type="ECO:0000313" key="10">
    <source>
        <dbReference type="Proteomes" id="UP000320333"/>
    </source>
</evidence>
<dbReference type="InterPro" id="IPR001958">
    <property type="entry name" value="Tet-R_TetA/multi-R_MdtG-like"/>
</dbReference>
<proteinExistence type="predicted"/>
<feature type="transmembrane region" description="Helical" evidence="7">
    <location>
        <begin position="686"/>
        <end position="711"/>
    </location>
</feature>
<keyword evidence="2" id="KW-0813">Transport</keyword>
<feature type="transmembrane region" description="Helical" evidence="7">
    <location>
        <begin position="1037"/>
        <end position="1064"/>
    </location>
</feature>
<feature type="region of interest" description="Disordered" evidence="6">
    <location>
        <begin position="77"/>
        <end position="107"/>
    </location>
</feature>
<evidence type="ECO:0000256" key="6">
    <source>
        <dbReference type="SAM" id="MobiDB-lite"/>
    </source>
</evidence>
<comment type="subcellular location">
    <subcellularLocation>
        <location evidence="1">Membrane</location>
        <topology evidence="1">Multi-pass membrane protein</topology>
    </subcellularLocation>
</comment>
<evidence type="ECO:0000256" key="7">
    <source>
        <dbReference type="SAM" id="Phobius"/>
    </source>
</evidence>
<evidence type="ECO:0000256" key="2">
    <source>
        <dbReference type="ARBA" id="ARBA00022448"/>
    </source>
</evidence>
<dbReference type="SUPFAM" id="SSF103473">
    <property type="entry name" value="MFS general substrate transporter"/>
    <property type="match status" value="2"/>
</dbReference>
<feature type="transmembrane region" description="Helical" evidence="7">
    <location>
        <begin position="433"/>
        <end position="454"/>
    </location>
</feature>
<feature type="transmembrane region" description="Helical" evidence="7">
    <location>
        <begin position="158"/>
        <end position="180"/>
    </location>
</feature>
<feature type="transmembrane region" description="Helical" evidence="7">
    <location>
        <begin position="534"/>
        <end position="554"/>
    </location>
</feature>
<dbReference type="Gene3D" id="1.20.1250.20">
    <property type="entry name" value="MFS general substrate transporter like domains"/>
    <property type="match status" value="2"/>
</dbReference>
<dbReference type="GO" id="GO:0022857">
    <property type="term" value="F:transmembrane transporter activity"/>
    <property type="evidence" value="ECO:0007669"/>
    <property type="project" value="InterPro"/>
</dbReference>
<reference evidence="9 10" key="1">
    <citation type="journal article" date="2019" name="Sci. Rep.">
        <title>Comparative genomics of chytrid fungi reveal insights into the obligate biotrophic and pathogenic lifestyle of Synchytrium endobioticum.</title>
        <authorList>
            <person name="van de Vossenberg B.T.L.H."/>
            <person name="Warris S."/>
            <person name="Nguyen H.D.T."/>
            <person name="van Gent-Pelzer M.P.E."/>
            <person name="Joly D.L."/>
            <person name="van de Geest H.C."/>
            <person name="Bonants P.J.M."/>
            <person name="Smith D.S."/>
            <person name="Levesque C.A."/>
            <person name="van der Lee T.A.J."/>
        </authorList>
    </citation>
    <scope>NUCLEOTIDE SEQUENCE [LARGE SCALE GENOMIC DNA]</scope>
    <source>
        <strain evidence="9 10">CBS 675.73</strain>
    </source>
</reference>
<sequence length="1140" mass="123483">MGESSRTADHNAGPSQPRSWHSRMPISTSSSQPGSFRDERDAFPHSKLQHLHSFSSACSVGIEAFSGPSATLNIQKRGRQVSECRGGASNALSRSRSRNDRDNEHTPLLLQRQVTPLPKKVMTVLCIVLFCEPVSMTILFPFIYFMVRDFGLASDKEVGYYVGFIASSFSLAQFLTSLLWGWLSDRIGRRPVLLIGLLGNAISLILFGQSHTLQMAIFSRMLCGILNGNVGIAKCVIGEVTDETNQSLGFSLIGIMWSLGTIFGPIVGGCLSEPVKQFPGWFGGCPFLKANPYFLPCFLSACVSLIGFVVGLLFLEETNEKVKAGRRLAETEIEDGDLRTASDIHQPAVFASVTNLRPLSADSLEIEDSATRTSSQETLQAYTELPASRFEAKSIIAIGAYAMFSFQNIILEEVFSLWVVSPPEDGGLGYTPSDVGICLSILGFVALYFQLVLYPSMSRSSNPVTLFQTGSVLCIVPYLIIFIIINNSAADGNLGLVNGVAQTSAAFVRSIGPVLGGIMWAWSITNGRSFPFNYWFVFVLLAVWAVGTIFQARYLSDDGNDMDSDEVTVTNVAAASEANESPISRITVTDLFLRMNSFTSTSTLGIEAFSGPAVLSTQQHPSDVDLRHTDATVEATVHPVQATPLPVNIITSLSFVIICEPLSLTVLFPFIYFMVRDFGISDDKEVGFYVGFIASSFSLAQFCTSLCWGWISERTGRKPVLLIGLIGNAISLLLFGQAHTLQAAIASRMLCGMLNGNVGICKCIIGEVTDSTNQSEGFSLINIMWSLGTIFGPMIGGLLANPVETYPGVFGSCAFLKENPYFLPCFVSALVSFTGFIVTAFLLEETNPNMKCIGRGVVAAENEEQFSQPLNREHCFSAAKLRPQLISAVSTDETVLGASRGASSSALVIEEATESTPLLSTAGAVSRNSALGAASILAITGYTMLAFQTIILDEVFNLWVVTPREDGGLGYSSADVGISLSLISFIALYFQLRTYPFLVRFRTPLSLFRIGLALYIPPYLMHPIISGIIAPNCSTTFTYACLIINLAFLQFSNILCFTSIFIVINNSVSASNKQQLSTVTGIAQTCAAFVRSIGPALGGVLWAWSITNGMAFPFNYWFVFLAIAGMGVGTWLQAQWIPEC</sequence>
<dbReference type="OrthoDB" id="419616at2759"/>
<feature type="transmembrane region" description="Helical" evidence="7">
    <location>
        <begin position="971"/>
        <end position="992"/>
    </location>
</feature>
<evidence type="ECO:0000256" key="4">
    <source>
        <dbReference type="ARBA" id="ARBA00022989"/>
    </source>
</evidence>
<feature type="compositionally biased region" description="Low complexity" evidence="6">
    <location>
        <begin position="85"/>
        <end position="94"/>
    </location>
</feature>
<dbReference type="PANTHER" id="PTHR23504:SF15">
    <property type="entry name" value="MAJOR FACILITATOR SUPERFAMILY (MFS) PROFILE DOMAIN-CONTAINING PROTEIN"/>
    <property type="match status" value="1"/>
</dbReference>
<evidence type="ECO:0000256" key="3">
    <source>
        <dbReference type="ARBA" id="ARBA00022692"/>
    </source>
</evidence>
<gene>
    <name evidence="9" type="ORF">CcCBS67573_g10201</name>
</gene>
<dbReference type="InterPro" id="IPR011701">
    <property type="entry name" value="MFS"/>
</dbReference>